<reference evidence="2 3" key="1">
    <citation type="journal article" date="2014" name="Agronomy (Basel)">
        <title>A Draft Genome Sequence for Ensete ventricosum, the Drought-Tolerant Tree Against Hunger.</title>
        <authorList>
            <person name="Harrison J."/>
            <person name="Moore K.A."/>
            <person name="Paszkiewicz K."/>
            <person name="Jones T."/>
            <person name="Grant M."/>
            <person name="Ambacheew D."/>
            <person name="Muzemil S."/>
            <person name="Studholme D.J."/>
        </authorList>
    </citation>
    <scope>NUCLEOTIDE SEQUENCE [LARGE SCALE GENOMIC DNA]</scope>
</reference>
<accession>A0A426YDX8</accession>
<protein>
    <submittedName>
        <fullName evidence="2">Uncharacterized protein</fullName>
    </submittedName>
</protein>
<dbReference type="Proteomes" id="UP000287651">
    <property type="component" value="Unassembled WGS sequence"/>
</dbReference>
<keyword evidence="1" id="KW-1133">Transmembrane helix</keyword>
<organism evidence="2 3">
    <name type="scientific">Ensete ventricosum</name>
    <name type="common">Abyssinian banana</name>
    <name type="synonym">Musa ensete</name>
    <dbReference type="NCBI Taxonomy" id="4639"/>
    <lineage>
        <taxon>Eukaryota</taxon>
        <taxon>Viridiplantae</taxon>
        <taxon>Streptophyta</taxon>
        <taxon>Embryophyta</taxon>
        <taxon>Tracheophyta</taxon>
        <taxon>Spermatophyta</taxon>
        <taxon>Magnoliopsida</taxon>
        <taxon>Liliopsida</taxon>
        <taxon>Zingiberales</taxon>
        <taxon>Musaceae</taxon>
        <taxon>Ensete</taxon>
    </lineage>
</organism>
<keyword evidence="1" id="KW-0472">Membrane</keyword>
<proteinExistence type="predicted"/>
<evidence type="ECO:0000313" key="3">
    <source>
        <dbReference type="Proteomes" id="UP000287651"/>
    </source>
</evidence>
<name>A0A426YDX8_ENSVE</name>
<feature type="transmembrane region" description="Helical" evidence="1">
    <location>
        <begin position="21"/>
        <end position="43"/>
    </location>
</feature>
<evidence type="ECO:0000256" key="1">
    <source>
        <dbReference type="SAM" id="Phobius"/>
    </source>
</evidence>
<dbReference type="EMBL" id="AMZH03013036">
    <property type="protein sequence ID" value="RRT49928.1"/>
    <property type="molecule type" value="Genomic_DNA"/>
</dbReference>
<gene>
    <name evidence="2" type="ORF">B296_00004665</name>
</gene>
<comment type="caution">
    <text evidence="2">The sequence shown here is derived from an EMBL/GenBank/DDBJ whole genome shotgun (WGS) entry which is preliminary data.</text>
</comment>
<sequence>MEIWLPRLPRNKSSNFHRLRIGVAGQCMHYIVGRLGLFLYGFLFGFEAFFR</sequence>
<evidence type="ECO:0000313" key="2">
    <source>
        <dbReference type="EMBL" id="RRT49928.1"/>
    </source>
</evidence>
<keyword evidence="1" id="KW-0812">Transmembrane</keyword>
<dbReference type="AlphaFoldDB" id="A0A426YDX8"/>